<sequence>MKTVNKSSNFFSVIIFLIILSTQAGYSQKLNILVYGADPSGVSDNTGIINALIDSLSKGDGGTVIIPEGKYLLHDALILKSNVSIEGEGVQKTILFRNPEVGNWNSSKSQAIITTDPSVVNESISVSNLSIEAAYKKKELKAKGGICLRNCTNSKISKVETSNTWHGVAFYDFKGANSGNIIQDVTSLNAHAFTTENNSGRSRGILTTDFGTKVINSTSKGAGTGFYANGKDISFEGCRAENWFEDNGYYLIVDNLIVKDCIAKGGPSPEKGFGSGFAIAYKKNGLIQNSQAINCSNYGFRIHVPQSDTKLINNEAIGCGIGFGIETASHPFPEVSERIEFTNNVAEKSGLYGFLFRQMSNSKVVGNKAINGNQRGLTLSTRGAIALKEYLSNNEFSKNNCIDNQAMKTQLFGIYDYSVDQISSASKKGKNNKISHKSSNGKDVF</sequence>
<accession>A0ABS3CKF7</accession>
<evidence type="ECO:0000313" key="3">
    <source>
        <dbReference type="Proteomes" id="UP000664480"/>
    </source>
</evidence>
<comment type="caution">
    <text evidence="2">The sequence shown here is derived from an EMBL/GenBank/DDBJ whole genome shotgun (WGS) entry which is preliminary data.</text>
</comment>
<dbReference type="InterPro" id="IPR006626">
    <property type="entry name" value="PbH1"/>
</dbReference>
<organism evidence="2 3">
    <name type="scientific">Algoriphagus pacificus</name>
    <dbReference type="NCBI Taxonomy" id="2811234"/>
    <lineage>
        <taxon>Bacteria</taxon>
        <taxon>Pseudomonadati</taxon>
        <taxon>Bacteroidota</taxon>
        <taxon>Cytophagia</taxon>
        <taxon>Cytophagales</taxon>
        <taxon>Cyclobacteriaceae</taxon>
        <taxon>Algoriphagus</taxon>
    </lineage>
</organism>
<dbReference type="SMART" id="SM00710">
    <property type="entry name" value="PbH1"/>
    <property type="match status" value="7"/>
</dbReference>
<reference evidence="2 3" key="1">
    <citation type="submission" date="2021-03" db="EMBL/GenBank/DDBJ databases">
        <title>novel species isolated from a fishpond in China.</title>
        <authorList>
            <person name="Lu H."/>
            <person name="Cai Z."/>
        </authorList>
    </citation>
    <scope>NUCLEOTIDE SEQUENCE [LARGE SCALE GENOMIC DNA]</scope>
    <source>
        <strain evidence="2 3">YJ13C</strain>
    </source>
</reference>
<dbReference type="SUPFAM" id="SSF51126">
    <property type="entry name" value="Pectin lyase-like"/>
    <property type="match status" value="1"/>
</dbReference>
<dbReference type="InterPro" id="IPR012334">
    <property type="entry name" value="Pectin_lyas_fold"/>
</dbReference>
<proteinExistence type="predicted"/>
<feature type="domain" description="Rhamnogalacturonase A/B/Epimerase-like pectate lyase" evidence="1">
    <location>
        <begin position="31"/>
        <end position="243"/>
    </location>
</feature>
<dbReference type="InterPro" id="IPR011050">
    <property type="entry name" value="Pectin_lyase_fold/virulence"/>
</dbReference>
<evidence type="ECO:0000259" key="1">
    <source>
        <dbReference type="Pfam" id="PF12708"/>
    </source>
</evidence>
<dbReference type="InterPro" id="IPR024535">
    <property type="entry name" value="RHGA/B-epi-like_pectate_lyase"/>
</dbReference>
<dbReference type="Gene3D" id="2.160.20.10">
    <property type="entry name" value="Single-stranded right-handed beta-helix, Pectin lyase-like"/>
    <property type="match status" value="2"/>
</dbReference>
<dbReference type="Proteomes" id="UP000664480">
    <property type="component" value="Unassembled WGS sequence"/>
</dbReference>
<dbReference type="RefSeq" id="WP_206588244.1">
    <property type="nucleotide sequence ID" value="NZ_JAFKCU010000006.1"/>
</dbReference>
<gene>
    <name evidence="2" type="ORF">J0A69_19200</name>
</gene>
<protein>
    <submittedName>
        <fullName evidence="2">Right-handed parallel beta-helix repeat-containing protein</fullName>
    </submittedName>
</protein>
<keyword evidence="3" id="KW-1185">Reference proteome</keyword>
<dbReference type="Pfam" id="PF12708">
    <property type="entry name" value="Pect-lyase_RHGA_epim"/>
    <property type="match status" value="1"/>
</dbReference>
<evidence type="ECO:0000313" key="2">
    <source>
        <dbReference type="EMBL" id="MBN7817578.1"/>
    </source>
</evidence>
<name>A0ABS3CKF7_9BACT</name>
<dbReference type="EMBL" id="JAFKCU010000006">
    <property type="protein sequence ID" value="MBN7817578.1"/>
    <property type="molecule type" value="Genomic_DNA"/>
</dbReference>